<evidence type="ECO:0000256" key="2">
    <source>
        <dbReference type="ARBA" id="ARBA00006275"/>
    </source>
</evidence>
<proteinExistence type="inferred from homology"/>
<evidence type="ECO:0000259" key="7">
    <source>
        <dbReference type="Pfam" id="PF14322"/>
    </source>
</evidence>
<dbReference type="OrthoDB" id="630434at2"/>
<accession>A0A250FZG5</accession>
<evidence type="ECO:0000313" key="8">
    <source>
        <dbReference type="EMBL" id="ATA89478.1"/>
    </source>
</evidence>
<dbReference type="RefSeq" id="WP_095896057.1">
    <property type="nucleotide sequence ID" value="NZ_CP022387.1"/>
</dbReference>
<evidence type="ECO:0000313" key="9">
    <source>
        <dbReference type="EMBL" id="MFK8293620.1"/>
    </source>
</evidence>
<evidence type="ECO:0000313" key="10">
    <source>
        <dbReference type="Proteomes" id="UP000217348"/>
    </source>
</evidence>
<name>A0A250FZG5_9FLAO</name>
<sequence length="492" mass="56938">MKTLNYIFIIITLTLVGCNNLEQSPYDSIASKDAFEKVIDARAWVNGMYIRLRSSVYGGYMMTNDVQSDLLNATAIYGGRYEAFHRWETLKPDDINLEDFWRESYRTISNINEALSGFTRISVRDEEERELLNQYTGELHLGRAYIYTRLVTSFCKVYDQATAQSDLGVPLELVFNTKTKNVRASLQETYNQILSDITKAETLLENKNGEEGADTFTIDAVKILKARVLLFMGQWSEAYKNANEILSTYPLASSSEELQKMWHNDSKSESITQLYVAKPDQLPSTNGIYILESRGKVRPYYIPTQWIVDLYGDDDYRRDIYFRKETIEVGFNDDVPDIYIVNKYPGNPELETGKENPDYAHAPKVFRVAEAYLIASEAAFKNNDQANALYHLNEIKKSRGLQTVNLSGNALWEEIKTERLREFAFEGFRLFDLKRWKEPVIRRNPQKIEALAKTLPTTQFHELNRSVDDFRFVWPIPSRDKLHGKLQQNPGW</sequence>
<evidence type="ECO:0000256" key="1">
    <source>
        <dbReference type="ARBA" id="ARBA00004442"/>
    </source>
</evidence>
<keyword evidence="4" id="KW-0472">Membrane</keyword>
<dbReference type="Pfam" id="PF07980">
    <property type="entry name" value="SusD_RagB"/>
    <property type="match status" value="1"/>
</dbReference>
<dbReference type="SUPFAM" id="SSF48452">
    <property type="entry name" value="TPR-like"/>
    <property type="match status" value="1"/>
</dbReference>
<comment type="similarity">
    <text evidence="2">Belongs to the SusD family.</text>
</comment>
<dbReference type="InterPro" id="IPR012944">
    <property type="entry name" value="SusD_RagB_dom"/>
</dbReference>
<dbReference type="Gene3D" id="1.25.40.390">
    <property type="match status" value="1"/>
</dbReference>
<evidence type="ECO:0000313" key="11">
    <source>
        <dbReference type="Proteomes" id="UP001622370"/>
    </source>
</evidence>
<dbReference type="PROSITE" id="PS51257">
    <property type="entry name" value="PROKAR_LIPOPROTEIN"/>
    <property type="match status" value="1"/>
</dbReference>
<protein>
    <submittedName>
        <fullName evidence="8">RagB/SusD family nutrient uptake outer membrane protein</fullName>
    </submittedName>
</protein>
<reference evidence="10" key="3">
    <citation type="submission" date="2017-06" db="EMBL/GenBank/DDBJ databases">
        <title>Capnocytophaga spp. assemblies.</title>
        <authorList>
            <person name="Gulvik C.A."/>
        </authorList>
    </citation>
    <scope>NUCLEOTIDE SEQUENCE [LARGE SCALE GENOMIC DNA]</scope>
    <source>
        <strain evidence="10">H2177</strain>
    </source>
</reference>
<gene>
    <name evidence="9" type="ORF">ACI76L_07480</name>
    <name evidence="8" type="ORF">CGC58_06900</name>
</gene>
<organism evidence="8 10">
    <name type="scientific">Capnocytophaga stomatis</name>
    <dbReference type="NCBI Taxonomy" id="1848904"/>
    <lineage>
        <taxon>Bacteria</taxon>
        <taxon>Pseudomonadati</taxon>
        <taxon>Bacteroidota</taxon>
        <taxon>Flavobacteriia</taxon>
        <taxon>Flavobacteriales</taxon>
        <taxon>Flavobacteriaceae</taxon>
        <taxon>Capnocytophaga</taxon>
    </lineage>
</organism>
<evidence type="ECO:0000256" key="3">
    <source>
        <dbReference type="ARBA" id="ARBA00022729"/>
    </source>
</evidence>
<dbReference type="AlphaFoldDB" id="A0A250FZG5"/>
<reference evidence="9 11" key="1">
    <citation type="journal article" date="2016" name="Sci. Rep.">
        <title>Whole genome sequencing identifies a novel species of the genus Capnocytophaga isolated from dog and cat bite wounds in humans.</title>
        <authorList>
            <person name="Zangenah S."/>
            <person name="Abbasi N."/>
            <person name="Andersson A.F."/>
            <person name="Bergman P."/>
        </authorList>
    </citation>
    <scope>NUCLEOTIDE SEQUENCE [LARGE SCALE GENOMIC DNA]</scope>
    <source>
        <strain evidence="9 11">W5</strain>
    </source>
</reference>
<feature type="domain" description="RagB/SusD" evidence="6">
    <location>
        <begin position="339"/>
        <end position="492"/>
    </location>
</feature>
<dbReference type="EMBL" id="JBJGWJ010000004">
    <property type="protein sequence ID" value="MFK8293620.1"/>
    <property type="molecule type" value="Genomic_DNA"/>
</dbReference>
<evidence type="ECO:0000256" key="5">
    <source>
        <dbReference type="ARBA" id="ARBA00023237"/>
    </source>
</evidence>
<reference evidence="9" key="4">
    <citation type="submission" date="2024-10" db="EMBL/GenBank/DDBJ databases">
        <authorList>
            <person name="Bergman P."/>
            <person name="Andersson A.F."/>
            <person name="Zangenah S."/>
            <person name="Abbasi N."/>
        </authorList>
    </citation>
    <scope>NUCLEOTIDE SEQUENCE</scope>
    <source>
        <strain evidence="9">W5</strain>
    </source>
</reference>
<feature type="domain" description="SusD-like N-terminal" evidence="7">
    <location>
        <begin position="22"/>
        <end position="228"/>
    </location>
</feature>
<keyword evidence="11" id="KW-1185">Reference proteome</keyword>
<keyword evidence="3" id="KW-0732">Signal</keyword>
<dbReference type="Pfam" id="PF14322">
    <property type="entry name" value="SusD-like_3"/>
    <property type="match status" value="1"/>
</dbReference>
<dbReference type="KEGG" id="csto:CGC58_06900"/>
<dbReference type="Proteomes" id="UP000217348">
    <property type="component" value="Chromosome"/>
</dbReference>
<evidence type="ECO:0000259" key="6">
    <source>
        <dbReference type="Pfam" id="PF07980"/>
    </source>
</evidence>
<reference evidence="8" key="2">
    <citation type="journal article" date="2017" name="Genome Announc.">
        <title>Twelve Complete Reference Genomes of Clinical Isolates in the Capnocytophaga Genus.</title>
        <authorList>
            <person name="Villarma A."/>
            <person name="Gulvik C.A."/>
            <person name="Rowe L.A."/>
            <person name="Sheth M."/>
            <person name="Juieng P."/>
            <person name="Nicholson A.C."/>
            <person name="Loparev V.N."/>
            <person name="McQuiston J.R."/>
        </authorList>
    </citation>
    <scope>NUCLEOTIDE SEQUENCE</scope>
    <source>
        <strain evidence="8">H2177</strain>
    </source>
</reference>
<dbReference type="Proteomes" id="UP001622370">
    <property type="component" value="Unassembled WGS sequence"/>
</dbReference>
<dbReference type="InterPro" id="IPR011990">
    <property type="entry name" value="TPR-like_helical_dom_sf"/>
</dbReference>
<dbReference type="InterPro" id="IPR033985">
    <property type="entry name" value="SusD-like_N"/>
</dbReference>
<comment type="subcellular location">
    <subcellularLocation>
        <location evidence="1">Cell outer membrane</location>
    </subcellularLocation>
</comment>
<dbReference type="EMBL" id="CP022387">
    <property type="protein sequence ID" value="ATA89478.1"/>
    <property type="molecule type" value="Genomic_DNA"/>
</dbReference>
<dbReference type="GO" id="GO:0009279">
    <property type="term" value="C:cell outer membrane"/>
    <property type="evidence" value="ECO:0007669"/>
    <property type="project" value="UniProtKB-SubCell"/>
</dbReference>
<keyword evidence="5" id="KW-0998">Cell outer membrane</keyword>
<evidence type="ECO:0000256" key="4">
    <source>
        <dbReference type="ARBA" id="ARBA00023136"/>
    </source>
</evidence>